<reference evidence="1 2" key="1">
    <citation type="submission" date="2020-03" db="EMBL/GenBank/DDBJ databases">
        <title>Vagococcus sp. nov., isolated from beetles.</title>
        <authorList>
            <person name="Hyun D.-W."/>
            <person name="Bae J.-W."/>
        </authorList>
    </citation>
    <scope>NUCLEOTIDE SEQUENCE [LARGE SCALE GENOMIC DNA]</scope>
    <source>
        <strain evidence="1 2">HDW17B</strain>
    </source>
</reference>
<name>A0A6G8AR49_9ENTE</name>
<protein>
    <submittedName>
        <fullName evidence="1">Uncharacterized protein</fullName>
    </submittedName>
</protein>
<dbReference type="RefSeq" id="WP_166033731.1">
    <property type="nucleotide sequence ID" value="NZ_CP049887.1"/>
</dbReference>
<dbReference type="EMBL" id="CP049887">
    <property type="protein sequence ID" value="QIL47558.1"/>
    <property type="molecule type" value="Genomic_DNA"/>
</dbReference>
<evidence type="ECO:0000313" key="2">
    <source>
        <dbReference type="Proteomes" id="UP000501747"/>
    </source>
</evidence>
<gene>
    <name evidence="1" type="ORF">G7082_02905</name>
</gene>
<keyword evidence="2" id="KW-1185">Reference proteome</keyword>
<evidence type="ECO:0000313" key="1">
    <source>
        <dbReference type="EMBL" id="QIL47558.1"/>
    </source>
</evidence>
<dbReference type="AlphaFoldDB" id="A0A6G8AR49"/>
<dbReference type="Proteomes" id="UP000501747">
    <property type="component" value="Chromosome"/>
</dbReference>
<proteinExistence type="predicted"/>
<accession>A0A6G8AR49</accession>
<sequence>MDKIIEMNTGKSEQTLKDLENKIFDYSLRWEELIKGQIEILKNVTDEGSILFNDKSEVIACVPSEKLGEVIKDLEGIKKEMEMIEAVENFLYE</sequence>
<organism evidence="1 2">
    <name type="scientific">Vagococcus hydrophili</name>
    <dbReference type="NCBI Taxonomy" id="2714947"/>
    <lineage>
        <taxon>Bacteria</taxon>
        <taxon>Bacillati</taxon>
        <taxon>Bacillota</taxon>
        <taxon>Bacilli</taxon>
        <taxon>Lactobacillales</taxon>
        <taxon>Enterococcaceae</taxon>
        <taxon>Vagococcus</taxon>
    </lineage>
</organism>
<dbReference type="KEGG" id="vhy:G7082_02905"/>